<gene>
    <name evidence="1" type="ORF">EWV40_08890</name>
</gene>
<dbReference type="GO" id="GO:0008233">
    <property type="term" value="F:peptidase activity"/>
    <property type="evidence" value="ECO:0007669"/>
    <property type="project" value="UniProtKB-KW"/>
</dbReference>
<evidence type="ECO:0000313" key="2">
    <source>
        <dbReference type="Proteomes" id="UP000320730"/>
    </source>
</evidence>
<comment type="caution">
    <text evidence="1">The sequence shown here is derived from an EMBL/GenBank/DDBJ whole genome shotgun (WGS) entry which is preliminary data.</text>
</comment>
<sequence length="124" mass="13856">MISGIVANGHPIITIPFRIPNRADFPIEFIEFVVDTGFTDELCLPPEAVALLNLPFRYDMRANLADNSQVMLPLHKAIIIWNGEERETRVFATGRRPLVGTALLDSHELVIQFTEGGLVTIDEL</sequence>
<reference evidence="1 2" key="1">
    <citation type="submission" date="2019-01" db="EMBL/GenBank/DDBJ databases">
        <title>Coherence of Microcystis species and biogeography revealed through population genomics.</title>
        <authorList>
            <person name="Perez-Carrascal O.M."/>
            <person name="Terrat Y."/>
            <person name="Giani A."/>
            <person name="Fortin N."/>
            <person name="Tromas N."/>
            <person name="Shapiro B.J."/>
        </authorList>
    </citation>
    <scope>NUCLEOTIDE SEQUENCE [LARGE SCALE GENOMIC DNA]</scope>
    <source>
        <strain evidence="1">Mf_WU_F_19750830_S460</strain>
    </source>
</reference>
<keyword evidence="1" id="KW-0378">Hydrolase</keyword>
<name>A0A552LS78_9CHRO</name>
<dbReference type="NCBIfam" id="TIGR03698">
    <property type="entry name" value="clan_AA_DTGF"/>
    <property type="match status" value="1"/>
</dbReference>
<protein>
    <submittedName>
        <fullName evidence="1">Clan AA aspartic protease</fullName>
        <ecNumber evidence="1">3.4.23.-</ecNumber>
    </submittedName>
</protein>
<dbReference type="EC" id="3.4.23.-" evidence="1"/>
<dbReference type="InterPro" id="IPR022274">
    <property type="entry name" value="Peptidase_asp_AF0612"/>
</dbReference>
<evidence type="ECO:0000313" key="1">
    <source>
        <dbReference type="EMBL" id="TRV23078.1"/>
    </source>
</evidence>
<keyword evidence="1" id="KW-0645">Protease</keyword>
<dbReference type="AlphaFoldDB" id="A0A552LS78"/>
<proteinExistence type="predicted"/>
<accession>A0A552LS78</accession>
<dbReference type="EMBL" id="SFAN01000072">
    <property type="protein sequence ID" value="TRV23078.1"/>
    <property type="molecule type" value="Genomic_DNA"/>
</dbReference>
<organism evidence="1 2">
    <name type="scientific">Microcystis flos-aquae Mf_WU_F_19750830_S460</name>
    <dbReference type="NCBI Taxonomy" id="2486237"/>
    <lineage>
        <taxon>Bacteria</taxon>
        <taxon>Bacillati</taxon>
        <taxon>Cyanobacteriota</taxon>
        <taxon>Cyanophyceae</taxon>
        <taxon>Oscillatoriophycideae</taxon>
        <taxon>Chroococcales</taxon>
        <taxon>Microcystaceae</taxon>
        <taxon>Microcystis</taxon>
    </lineage>
</organism>
<dbReference type="Proteomes" id="UP000320730">
    <property type="component" value="Unassembled WGS sequence"/>
</dbReference>
<dbReference type="GO" id="GO:0006508">
    <property type="term" value="P:proteolysis"/>
    <property type="evidence" value="ECO:0007669"/>
    <property type="project" value="UniProtKB-KW"/>
</dbReference>